<dbReference type="CDD" id="cd05819">
    <property type="entry name" value="NHL"/>
    <property type="match status" value="1"/>
</dbReference>
<feature type="repeat" description="NHL" evidence="3">
    <location>
        <begin position="218"/>
        <end position="248"/>
    </location>
</feature>
<feature type="signal peptide" evidence="4">
    <location>
        <begin position="1"/>
        <end position="20"/>
    </location>
</feature>
<dbReference type="Pfam" id="PF13585">
    <property type="entry name" value="CHU_C"/>
    <property type="match status" value="1"/>
</dbReference>
<dbReference type="PROSITE" id="PS50835">
    <property type="entry name" value="IG_LIKE"/>
    <property type="match status" value="3"/>
</dbReference>
<dbReference type="SUPFAM" id="SSF63829">
    <property type="entry name" value="Calcium-dependent phosphotriesterase"/>
    <property type="match status" value="1"/>
</dbReference>
<dbReference type="InterPro" id="IPR013658">
    <property type="entry name" value="SGL"/>
</dbReference>
<gene>
    <name evidence="6" type="ORF">IRJ16_04140</name>
</gene>
<organism evidence="6 7">
    <name type="scientific">Mucilaginibacter myungsuensis</name>
    <dbReference type="NCBI Taxonomy" id="649104"/>
    <lineage>
        <taxon>Bacteria</taxon>
        <taxon>Pseudomonadati</taxon>
        <taxon>Bacteroidota</taxon>
        <taxon>Sphingobacteriia</taxon>
        <taxon>Sphingobacteriales</taxon>
        <taxon>Sphingobacteriaceae</taxon>
        <taxon>Mucilaginibacter</taxon>
    </lineage>
</organism>
<dbReference type="RefSeq" id="WP_194110272.1">
    <property type="nucleotide sequence ID" value="NZ_JADFFL010000002.1"/>
</dbReference>
<dbReference type="InterPro" id="IPR051262">
    <property type="entry name" value="SMP-30/CGR1_Lactonase"/>
</dbReference>
<dbReference type="InterPro" id="IPR007110">
    <property type="entry name" value="Ig-like_dom"/>
</dbReference>
<protein>
    <submittedName>
        <fullName evidence="6">Gliding motility-associated C-terminal domain-containing protein</fullName>
    </submittedName>
</protein>
<feature type="repeat" description="NHL" evidence="3">
    <location>
        <begin position="125"/>
        <end position="162"/>
    </location>
</feature>
<sequence>MRSLFALIILAIFNFTASFAQGNNCTATISGNDCVGRVLTATSNLTIRSVTWQQDGRDILTQNVGIEPTGTVVAGNGISGSTAQWARLFVDSDGSIYVADISNARIVKWAKGATSGVTVAGGNGIGNAANQFSRPVGVTLDKDGNIYIADQNNNRIQKWVPGAASGTTVVSAVQIPTGICFDKDGNLFVSEQTANIVTKFSPDLRTRTVVAGRSNIYLSSPTGIFIDNNGDLYVCDTDQQSVFKFSPGSSNGTVVAGQLGNPIGITGDNQGNLYVTSHQFRGIWRIPIAQPSARTMIINNNIYSPDIWMTASGDLYLTDFEMGRVLRYPNMVPGLYTIPAPGVYTAKITTASGCTVTSNAITVLPPAQPKVSVVADNALSCAAYPATFTASAVNGGAAPSYQWQVNGVNAGSKSNNNVFTSATVKSGDKITCIMYSNALCIAETSVTSNTITITAPTETPTVSITSNSNVTCTAFPITFTATNAGIAPTYNWIVNGTAVPNSGNGSVFITNQLKSNDRVTCNIISNAQYCQTITSATSNTISVSAPVEVPTVSIASNKLSICQGEAITFTATATNSGNASVYTWLLNGSVISGAGSGNTYTSNKLANGDAVTCRVLSNAQYCQASDVAISQPVAIIIKPLLLPVISIMADLDKIYIGSTVTFSANIANAGTNPVYEWMLNGKVVAAGSTFTTNKLADGDHISCKLTNTTDCTSQSTVSSNTIRIAITYIVRLVPPNTFTPNGDGVNDTWNIAGMTAFPKAVVGVFNRLGQQLFVSAGYGVAWDGTYNGQPCTAGVYYYRIEPGNGSETISGHVTLIR</sequence>
<dbReference type="EMBL" id="JADFFL010000002">
    <property type="protein sequence ID" value="MBE9661063.1"/>
    <property type="molecule type" value="Genomic_DNA"/>
</dbReference>
<dbReference type="InterPro" id="IPR026341">
    <property type="entry name" value="T9SS_type_B"/>
</dbReference>
<dbReference type="PANTHER" id="PTHR47572">
    <property type="entry name" value="LIPOPROTEIN-RELATED"/>
    <property type="match status" value="1"/>
</dbReference>
<comment type="caution">
    <text evidence="6">The sequence shown here is derived from an EMBL/GenBank/DDBJ whole genome shotgun (WGS) entry which is preliminary data.</text>
</comment>
<evidence type="ECO:0000256" key="1">
    <source>
        <dbReference type="ARBA" id="ARBA00022737"/>
    </source>
</evidence>
<dbReference type="Pfam" id="PF08450">
    <property type="entry name" value="SGL"/>
    <property type="match status" value="1"/>
</dbReference>
<evidence type="ECO:0000313" key="6">
    <source>
        <dbReference type="EMBL" id="MBE9661063.1"/>
    </source>
</evidence>
<dbReference type="Gene3D" id="2.120.10.30">
    <property type="entry name" value="TolB, C-terminal domain"/>
    <property type="match status" value="1"/>
</dbReference>
<keyword evidence="7" id="KW-1185">Reference proteome</keyword>
<reference evidence="6" key="1">
    <citation type="submission" date="2020-10" db="EMBL/GenBank/DDBJ databases">
        <title>Mucilaginibacter mali sp. nov., isolated from rhizosphere soil of apple orchard.</title>
        <authorList>
            <person name="Lee J.-S."/>
            <person name="Kim H.S."/>
            <person name="Kim J.-S."/>
        </authorList>
    </citation>
    <scope>NUCLEOTIDE SEQUENCE</scope>
    <source>
        <strain evidence="6">KCTC 22746</strain>
    </source>
</reference>
<evidence type="ECO:0000256" key="3">
    <source>
        <dbReference type="PROSITE-ProRule" id="PRU00504"/>
    </source>
</evidence>
<evidence type="ECO:0000256" key="2">
    <source>
        <dbReference type="ARBA" id="ARBA00022801"/>
    </source>
</evidence>
<dbReference type="NCBIfam" id="TIGR04131">
    <property type="entry name" value="Bac_Flav_CTERM"/>
    <property type="match status" value="1"/>
</dbReference>
<dbReference type="AlphaFoldDB" id="A0A929KV91"/>
<dbReference type="GO" id="GO:0016787">
    <property type="term" value="F:hydrolase activity"/>
    <property type="evidence" value="ECO:0007669"/>
    <property type="project" value="UniProtKB-KW"/>
</dbReference>
<dbReference type="PROSITE" id="PS51125">
    <property type="entry name" value="NHL"/>
    <property type="match status" value="2"/>
</dbReference>
<keyword evidence="2" id="KW-0378">Hydrolase</keyword>
<dbReference type="Gene3D" id="2.40.10.500">
    <property type="match status" value="1"/>
</dbReference>
<accession>A0A929KV91</accession>
<dbReference type="InterPro" id="IPR011042">
    <property type="entry name" value="6-blade_b-propeller_TolB-like"/>
</dbReference>
<evidence type="ECO:0000313" key="7">
    <source>
        <dbReference type="Proteomes" id="UP000622475"/>
    </source>
</evidence>
<feature type="domain" description="Ig-like" evidence="5">
    <location>
        <begin position="333"/>
        <end position="454"/>
    </location>
</feature>
<dbReference type="PANTHER" id="PTHR47572:SF4">
    <property type="entry name" value="LACTONASE DRP35"/>
    <property type="match status" value="1"/>
</dbReference>
<dbReference type="Proteomes" id="UP000622475">
    <property type="component" value="Unassembled WGS sequence"/>
</dbReference>
<evidence type="ECO:0000256" key="4">
    <source>
        <dbReference type="SAM" id="SignalP"/>
    </source>
</evidence>
<dbReference type="InterPro" id="IPR013783">
    <property type="entry name" value="Ig-like_fold"/>
</dbReference>
<keyword evidence="1" id="KW-0677">Repeat</keyword>
<feature type="chain" id="PRO_5037324251" evidence="4">
    <location>
        <begin position="21"/>
        <end position="817"/>
    </location>
</feature>
<name>A0A929KV91_9SPHI</name>
<keyword evidence="4" id="KW-0732">Signal</keyword>
<feature type="domain" description="Ig-like" evidence="5">
    <location>
        <begin position="643"/>
        <end position="718"/>
    </location>
</feature>
<evidence type="ECO:0000259" key="5">
    <source>
        <dbReference type="PROSITE" id="PS50835"/>
    </source>
</evidence>
<dbReference type="InterPro" id="IPR001258">
    <property type="entry name" value="NHL_repeat"/>
</dbReference>
<proteinExistence type="predicted"/>
<feature type="domain" description="Ig-like" evidence="5">
    <location>
        <begin position="550"/>
        <end position="630"/>
    </location>
</feature>
<dbReference type="Gene3D" id="2.60.40.10">
    <property type="entry name" value="Immunoglobulins"/>
    <property type="match status" value="2"/>
</dbReference>